<name>A0A7S7AXB3_9SPIR</name>
<accession>A0A7S7AXB3</accession>
<evidence type="ECO:0000256" key="1">
    <source>
        <dbReference type="SAM" id="Phobius"/>
    </source>
</evidence>
<gene>
    <name evidence="2" type="ORF">IFE08_03395</name>
</gene>
<dbReference type="Proteomes" id="UP000593915">
    <property type="component" value="Chromosome"/>
</dbReference>
<dbReference type="EMBL" id="CP061839">
    <property type="protein sequence ID" value="QOW61446.1"/>
    <property type="molecule type" value="Genomic_DNA"/>
</dbReference>
<keyword evidence="1" id="KW-0472">Membrane</keyword>
<dbReference type="RefSeq" id="WP_194076940.1">
    <property type="nucleotide sequence ID" value="NZ_CP061839.1"/>
</dbReference>
<feature type="transmembrane region" description="Helical" evidence="1">
    <location>
        <begin position="7"/>
        <end position="28"/>
    </location>
</feature>
<dbReference type="AlphaFoldDB" id="A0A7S7AXB3"/>
<feature type="transmembrane region" description="Helical" evidence="1">
    <location>
        <begin position="40"/>
        <end position="60"/>
    </location>
</feature>
<keyword evidence="1" id="KW-0812">Transmembrane</keyword>
<evidence type="ECO:0000313" key="3">
    <source>
        <dbReference type="Proteomes" id="UP000593915"/>
    </source>
</evidence>
<sequence>MKLKALFITFNIVLFLLLFTIFFFPLFYANGSVMREFWNMNWFLGPVFLVLIITVDIIFVKNRKLVEAIESEDWTALAMHLEEEIFDKKKFKFRNVRLLTDALILLSDFPSLDRLLLALKNNKSSFLNRLAPKFAAAKMLSGNYAELVEFSSRFNSSGSDEWMLFYLGLSLYMTKDFYKSSEQFKDLQKKTENKLIKVLSSYILLSLLKNYNRMTEEECIAEKDALKSLTAKSYNENSWKTYTDSQQKEIYVMVLKKLISDSSAWLWKE</sequence>
<protein>
    <submittedName>
        <fullName evidence="2">Uncharacterized protein</fullName>
    </submittedName>
</protein>
<evidence type="ECO:0000313" key="2">
    <source>
        <dbReference type="EMBL" id="QOW61446.1"/>
    </source>
</evidence>
<reference evidence="2 3" key="1">
    <citation type="submission" date="2020-09" db="EMBL/GenBank/DDBJ databases">
        <title>Characterization of Treponema spp. from bovine digital dermatitis in Korea.</title>
        <authorList>
            <person name="Espiritu H.M."/>
            <person name="Cho Y.I."/>
            <person name="Mamuad L."/>
        </authorList>
    </citation>
    <scope>NUCLEOTIDE SEQUENCE [LARGE SCALE GENOMIC DNA]</scope>
    <source>
        <strain evidence="2 3">KS1</strain>
    </source>
</reference>
<organism evidence="2 3">
    <name type="scientific">Treponema pedis</name>
    <dbReference type="NCBI Taxonomy" id="409322"/>
    <lineage>
        <taxon>Bacteria</taxon>
        <taxon>Pseudomonadati</taxon>
        <taxon>Spirochaetota</taxon>
        <taxon>Spirochaetia</taxon>
        <taxon>Spirochaetales</taxon>
        <taxon>Treponemataceae</taxon>
        <taxon>Treponema</taxon>
    </lineage>
</organism>
<proteinExistence type="predicted"/>
<keyword evidence="1" id="KW-1133">Transmembrane helix</keyword>